<evidence type="ECO:0000313" key="2">
    <source>
        <dbReference type="Proteomes" id="UP000030185"/>
    </source>
</evidence>
<proteinExistence type="predicted"/>
<organism evidence="1 2">
    <name type="scientific">Sporocytophaga myxococcoides</name>
    <dbReference type="NCBI Taxonomy" id="153721"/>
    <lineage>
        <taxon>Bacteria</taxon>
        <taxon>Pseudomonadati</taxon>
        <taxon>Bacteroidota</taxon>
        <taxon>Cytophagia</taxon>
        <taxon>Cytophagales</taxon>
        <taxon>Cytophagaceae</taxon>
        <taxon>Sporocytophaga</taxon>
    </lineage>
</organism>
<evidence type="ECO:0000313" key="1">
    <source>
        <dbReference type="EMBL" id="GAL84256.1"/>
    </source>
</evidence>
<comment type="caution">
    <text evidence="1">The sequence shown here is derived from an EMBL/GenBank/DDBJ whole genome shotgun (WGS) entry which is preliminary data.</text>
</comment>
<name>A0A098LBI7_9BACT</name>
<accession>A0A098LBI7</accession>
<sequence length="62" mass="7441">MFFYFDGCPVKNFSPKGLVRKVGYHLKLLHDIQVVLFSDHSVSCKLLYVLKFWKWILYKQSE</sequence>
<protein>
    <submittedName>
        <fullName evidence="1">Uncharacterized protein</fullName>
    </submittedName>
</protein>
<reference evidence="1 2" key="1">
    <citation type="submission" date="2014-09" db="EMBL/GenBank/DDBJ databases">
        <title>Sporocytophaga myxococcoides PG-01 genome sequencing.</title>
        <authorList>
            <person name="Liu L."/>
            <person name="Gao P.J."/>
            <person name="Chen G.J."/>
            <person name="Wang L.S."/>
        </authorList>
    </citation>
    <scope>NUCLEOTIDE SEQUENCE [LARGE SCALE GENOMIC DNA]</scope>
    <source>
        <strain evidence="1 2">PG-01</strain>
    </source>
</reference>
<dbReference type="AlphaFoldDB" id="A0A098LBI7"/>
<dbReference type="Proteomes" id="UP000030185">
    <property type="component" value="Unassembled WGS sequence"/>
</dbReference>
<keyword evidence="2" id="KW-1185">Reference proteome</keyword>
<gene>
    <name evidence="1" type="ORF">MYP_1484</name>
</gene>
<dbReference type="EMBL" id="BBLT01000002">
    <property type="protein sequence ID" value="GAL84256.1"/>
    <property type="molecule type" value="Genomic_DNA"/>
</dbReference>
<dbReference type="STRING" id="153721.MYP_1484"/>